<evidence type="ECO:0000256" key="2">
    <source>
        <dbReference type="ARBA" id="ARBA00023002"/>
    </source>
</evidence>
<feature type="domain" description="FAD dependent oxidoreductase" evidence="3">
    <location>
        <begin position="3"/>
        <end position="398"/>
    </location>
</feature>
<gene>
    <name evidence="4" type="ORF">GCM10011450_21270</name>
</gene>
<protein>
    <submittedName>
        <fullName evidence="4">D-amino-acid dehydrogenase</fullName>
    </submittedName>
</protein>
<organism evidence="4 5">
    <name type="scientific">Advenella faeciporci</name>
    <dbReference type="NCBI Taxonomy" id="797535"/>
    <lineage>
        <taxon>Bacteria</taxon>
        <taxon>Pseudomonadati</taxon>
        <taxon>Pseudomonadota</taxon>
        <taxon>Betaproteobacteria</taxon>
        <taxon>Burkholderiales</taxon>
        <taxon>Alcaligenaceae</taxon>
    </lineage>
</organism>
<dbReference type="AlphaFoldDB" id="A0A918JN37"/>
<keyword evidence="5" id="KW-1185">Reference proteome</keyword>
<dbReference type="EMBL" id="BMYS01000016">
    <property type="protein sequence ID" value="GGW90850.1"/>
    <property type="molecule type" value="Genomic_DNA"/>
</dbReference>
<evidence type="ECO:0000313" key="5">
    <source>
        <dbReference type="Proteomes" id="UP000608345"/>
    </source>
</evidence>
<accession>A0A918JN37</accession>
<dbReference type="GO" id="GO:0005737">
    <property type="term" value="C:cytoplasm"/>
    <property type="evidence" value="ECO:0007669"/>
    <property type="project" value="TreeGrafter"/>
</dbReference>
<dbReference type="GO" id="GO:0055130">
    <property type="term" value="P:D-alanine catabolic process"/>
    <property type="evidence" value="ECO:0007669"/>
    <property type="project" value="TreeGrafter"/>
</dbReference>
<dbReference type="InterPro" id="IPR036188">
    <property type="entry name" value="FAD/NAD-bd_sf"/>
</dbReference>
<dbReference type="Pfam" id="PF01266">
    <property type="entry name" value="DAO"/>
    <property type="match status" value="1"/>
</dbReference>
<evidence type="ECO:0000259" key="3">
    <source>
        <dbReference type="Pfam" id="PF01266"/>
    </source>
</evidence>
<dbReference type="SUPFAM" id="SSF54373">
    <property type="entry name" value="FAD-linked reductases, C-terminal domain"/>
    <property type="match status" value="1"/>
</dbReference>
<dbReference type="PANTHER" id="PTHR13847">
    <property type="entry name" value="SARCOSINE DEHYDROGENASE-RELATED"/>
    <property type="match status" value="1"/>
</dbReference>
<dbReference type="RefSeq" id="WP_189385477.1">
    <property type="nucleotide sequence ID" value="NZ_BAABFY010000005.1"/>
</dbReference>
<proteinExistence type="inferred from homology"/>
<comment type="similarity">
    <text evidence="1">Belongs to the DadA oxidoreductase family.</text>
</comment>
<dbReference type="GO" id="GO:0005886">
    <property type="term" value="C:plasma membrane"/>
    <property type="evidence" value="ECO:0007669"/>
    <property type="project" value="TreeGrafter"/>
</dbReference>
<reference evidence="4" key="2">
    <citation type="submission" date="2020-09" db="EMBL/GenBank/DDBJ databases">
        <authorList>
            <person name="Sun Q."/>
            <person name="Kim S."/>
        </authorList>
    </citation>
    <scope>NUCLEOTIDE SEQUENCE</scope>
    <source>
        <strain evidence="4">KCTC 23732</strain>
    </source>
</reference>
<dbReference type="SUPFAM" id="SSF51905">
    <property type="entry name" value="FAD/NAD(P)-binding domain"/>
    <property type="match status" value="1"/>
</dbReference>
<dbReference type="PANTHER" id="PTHR13847:SF280">
    <property type="entry name" value="D-AMINO ACID DEHYDROGENASE"/>
    <property type="match status" value="1"/>
</dbReference>
<evidence type="ECO:0000256" key="1">
    <source>
        <dbReference type="ARBA" id="ARBA00009410"/>
    </source>
</evidence>
<dbReference type="Proteomes" id="UP000608345">
    <property type="component" value="Unassembled WGS sequence"/>
</dbReference>
<dbReference type="NCBIfam" id="NF001933">
    <property type="entry name" value="PRK00711.1"/>
    <property type="match status" value="1"/>
</dbReference>
<evidence type="ECO:0000313" key="4">
    <source>
        <dbReference type="EMBL" id="GGW90850.1"/>
    </source>
</evidence>
<keyword evidence="2" id="KW-0560">Oxidoreductase</keyword>
<sequence>MEILILGAGVIGLTTAYYLTEQGHKVSILDKNPDVGLETSYANGAQLSYSYVAPLAGPGVIGKVPGWLLDSDSPLRFRPSLDPADICWNLRFMKACNAVQSDKTTRELLQLSFLSRDLLHTLMDTEKLDIDFQASGKMVLHRSTESFNSAVQLLDFQRQLGCEQFALDTDECIAKEPSLAPLKNQITGGIYTPSEEAADCFKFCQNLKTVLLNRGVEFLFEQEVGLLQNNGLSRVSVMLKNRETLSADHIVVALGCESTALLKPLQINVPVRPLKGYSLTLPIQNDSQAPHISITDFERKVVYARIGKRLRIAGMADLVGMNKSIDPSRIKTLIKEAKAVFPEAGNYAQAEQWAGLRPATPKGKPIIDGTQYKNLWLNIGQGALGFTLATGSGKLLADKINGKNPSIPGEMFNLNNA</sequence>
<dbReference type="Gene3D" id="3.30.9.10">
    <property type="entry name" value="D-Amino Acid Oxidase, subunit A, domain 2"/>
    <property type="match status" value="1"/>
</dbReference>
<dbReference type="InterPro" id="IPR006076">
    <property type="entry name" value="FAD-dep_OxRdtase"/>
</dbReference>
<reference evidence="4" key="1">
    <citation type="journal article" date="2014" name="Int. J. Syst. Evol. Microbiol.">
        <title>Complete genome sequence of Corynebacterium casei LMG S-19264T (=DSM 44701T), isolated from a smear-ripened cheese.</title>
        <authorList>
            <consortium name="US DOE Joint Genome Institute (JGI-PGF)"/>
            <person name="Walter F."/>
            <person name="Albersmeier A."/>
            <person name="Kalinowski J."/>
            <person name="Ruckert C."/>
        </authorList>
    </citation>
    <scope>NUCLEOTIDE SEQUENCE</scope>
    <source>
        <strain evidence="4">KCTC 23732</strain>
    </source>
</reference>
<name>A0A918JN37_9BURK</name>
<dbReference type="GO" id="GO:0008718">
    <property type="term" value="F:D-amino-acid dehydrogenase activity"/>
    <property type="evidence" value="ECO:0007669"/>
    <property type="project" value="TreeGrafter"/>
</dbReference>
<dbReference type="Gene3D" id="3.50.50.60">
    <property type="entry name" value="FAD/NAD(P)-binding domain"/>
    <property type="match status" value="2"/>
</dbReference>
<comment type="caution">
    <text evidence="4">The sequence shown here is derived from an EMBL/GenBank/DDBJ whole genome shotgun (WGS) entry which is preliminary data.</text>
</comment>